<evidence type="ECO:0000313" key="2">
    <source>
        <dbReference type="EMBL" id="SNT63971.1"/>
    </source>
</evidence>
<reference evidence="2 3" key="1">
    <citation type="submission" date="2017-06" db="EMBL/GenBank/DDBJ databases">
        <authorList>
            <person name="Kim H.J."/>
            <person name="Triplett B.A."/>
        </authorList>
    </citation>
    <scope>NUCLEOTIDE SEQUENCE [LARGE SCALE GENOMIC DNA]</scope>
    <source>
        <strain evidence="2 3">CGMCC 4.2132</strain>
    </source>
</reference>
<protein>
    <recommendedName>
        <fullName evidence="4">Aldo/keto reductase family protein</fullName>
    </recommendedName>
</protein>
<feature type="compositionally biased region" description="Polar residues" evidence="1">
    <location>
        <begin position="58"/>
        <end position="69"/>
    </location>
</feature>
<accession>A0A239PAA2</accession>
<feature type="region of interest" description="Disordered" evidence="1">
    <location>
        <begin position="54"/>
        <end position="79"/>
    </location>
</feature>
<dbReference type="InterPro" id="IPR036812">
    <property type="entry name" value="NAD(P)_OxRdtase_dom_sf"/>
</dbReference>
<dbReference type="AlphaFoldDB" id="A0A239PAA2"/>
<evidence type="ECO:0008006" key="4">
    <source>
        <dbReference type="Google" id="ProtNLM"/>
    </source>
</evidence>
<evidence type="ECO:0000256" key="1">
    <source>
        <dbReference type="SAM" id="MobiDB-lite"/>
    </source>
</evidence>
<evidence type="ECO:0000313" key="3">
    <source>
        <dbReference type="Proteomes" id="UP000198282"/>
    </source>
</evidence>
<dbReference type="Gene3D" id="3.20.20.100">
    <property type="entry name" value="NADP-dependent oxidoreductase domain"/>
    <property type="match status" value="1"/>
</dbReference>
<proteinExistence type="predicted"/>
<dbReference type="Proteomes" id="UP000198282">
    <property type="component" value="Unassembled WGS sequence"/>
</dbReference>
<gene>
    <name evidence="2" type="ORF">SAMN05216276_11089</name>
</gene>
<dbReference type="SUPFAM" id="SSF51430">
    <property type="entry name" value="NAD(P)-linked oxidoreductase"/>
    <property type="match status" value="1"/>
</dbReference>
<organism evidence="2 3">
    <name type="scientific">Streptosporangium subroseum</name>
    <dbReference type="NCBI Taxonomy" id="106412"/>
    <lineage>
        <taxon>Bacteria</taxon>
        <taxon>Bacillati</taxon>
        <taxon>Actinomycetota</taxon>
        <taxon>Actinomycetes</taxon>
        <taxon>Streptosporangiales</taxon>
        <taxon>Streptosporangiaceae</taxon>
        <taxon>Streptosporangium</taxon>
    </lineage>
</organism>
<feature type="compositionally biased region" description="Basic residues" evidence="1">
    <location>
        <begin position="70"/>
        <end position="79"/>
    </location>
</feature>
<dbReference type="EMBL" id="FZOD01000108">
    <property type="protein sequence ID" value="SNT63971.1"/>
    <property type="molecule type" value="Genomic_DNA"/>
</dbReference>
<sequence length="79" mass="8582">MRYVKLGSSGLKVSRICLGMMSYGNPLPSDRRSRAGHGRLQAAVARLAPLVRPGGGWTTAQQMEPGSSSRTKKRRRVDA</sequence>
<name>A0A239PAA2_9ACTN</name>
<keyword evidence="3" id="KW-1185">Reference proteome</keyword>